<reference evidence="1 2" key="1">
    <citation type="submission" date="2015-08" db="EMBL/GenBank/DDBJ databases">
        <title>Next Generation Sequencing and Analysis of the Genome of Puccinia sorghi L Schw, the Causal Agent of Maize Common Rust.</title>
        <authorList>
            <person name="Rochi L."/>
            <person name="Burguener G."/>
            <person name="Darino M."/>
            <person name="Turjanski A."/>
            <person name="Kreff E."/>
            <person name="Dieguez M.J."/>
            <person name="Sacco F."/>
        </authorList>
    </citation>
    <scope>NUCLEOTIDE SEQUENCE [LARGE SCALE GENOMIC DNA]</scope>
    <source>
        <strain evidence="1 2">RO10H11247</strain>
    </source>
</reference>
<dbReference type="EMBL" id="LAVV01010918">
    <property type="protein sequence ID" value="KNZ48428.1"/>
    <property type="molecule type" value="Genomic_DNA"/>
</dbReference>
<dbReference type="PANTHER" id="PTHR11439:SF463">
    <property type="entry name" value="REVERSE TRANSCRIPTASE TY1_COPIA-TYPE DOMAIN-CONTAINING PROTEIN"/>
    <property type="match status" value="1"/>
</dbReference>
<organism evidence="1 2">
    <name type="scientific">Puccinia sorghi</name>
    <dbReference type="NCBI Taxonomy" id="27349"/>
    <lineage>
        <taxon>Eukaryota</taxon>
        <taxon>Fungi</taxon>
        <taxon>Dikarya</taxon>
        <taxon>Basidiomycota</taxon>
        <taxon>Pucciniomycotina</taxon>
        <taxon>Pucciniomycetes</taxon>
        <taxon>Pucciniales</taxon>
        <taxon>Pucciniaceae</taxon>
        <taxon>Puccinia</taxon>
    </lineage>
</organism>
<evidence type="ECO:0008006" key="3">
    <source>
        <dbReference type="Google" id="ProtNLM"/>
    </source>
</evidence>
<evidence type="ECO:0000313" key="1">
    <source>
        <dbReference type="EMBL" id="KNZ48428.1"/>
    </source>
</evidence>
<gene>
    <name evidence="1" type="ORF">VP01_567g7</name>
</gene>
<dbReference type="OrthoDB" id="411615at2759"/>
<name>A0A0L6UIU9_9BASI</name>
<keyword evidence="2" id="KW-1185">Reference proteome</keyword>
<proteinExistence type="predicted"/>
<dbReference type="PANTHER" id="PTHR11439">
    <property type="entry name" value="GAG-POL-RELATED RETROTRANSPOSON"/>
    <property type="match status" value="1"/>
</dbReference>
<sequence length="207" mass="23605">MLTTLKNCMDLSYDSESVSLSQRKLIDKGLELAGIQECRAVNTPLSEEFNKLRINYRTHTGILNYLACRTRPDLAPAVSILSSFNHAPGINHWRQVIHCWKYLAGSIDLKLTLRPDPQDSSDTIHHYTDATWAKILRLASLAKQRNITLSSTEAELNALSDSVQENQWIKYLIEELYHKELNPTAFHIDNRGLLDKINNFACQSRVP</sequence>
<comment type="caution">
    <text evidence="1">The sequence shown here is derived from an EMBL/GenBank/DDBJ whole genome shotgun (WGS) entry which is preliminary data.</text>
</comment>
<dbReference type="VEuPathDB" id="FungiDB:VP01_567g7"/>
<dbReference type="Proteomes" id="UP000037035">
    <property type="component" value="Unassembled WGS sequence"/>
</dbReference>
<dbReference type="AlphaFoldDB" id="A0A0L6UIU9"/>
<protein>
    <recommendedName>
        <fullName evidence="3">Reverse transcriptase Ty1/copia-type domain-containing protein</fullName>
    </recommendedName>
</protein>
<accession>A0A0L6UIU9</accession>
<evidence type="ECO:0000313" key="2">
    <source>
        <dbReference type="Proteomes" id="UP000037035"/>
    </source>
</evidence>